<evidence type="ECO:0000313" key="1">
    <source>
        <dbReference type="EMBL" id="UXN57583.1"/>
    </source>
</evidence>
<protein>
    <submittedName>
        <fullName evidence="1">Extracellular solute-binding protein</fullName>
    </submittedName>
</protein>
<keyword evidence="1" id="KW-0614">Plasmid</keyword>
<evidence type="ECO:0000313" key="2">
    <source>
        <dbReference type="Proteomes" id="UP001061991"/>
    </source>
</evidence>
<keyword evidence="2" id="KW-1185">Reference proteome</keyword>
<sequence length="346" mass="37671">MRRRTFISLSVASALAAPSILRAQGKSLSGITLQINGYGGDYDRLMTKFISEPLLERTGLKVVFTPGASQAAVAKVIATPDNPPYDIILCDSPSLPELIAAGVIEPISKDTVPSVSRLLPGMREFADYGVPIAVASMVLAYNTDHVKERLTSYVDLARPALKDRVGMFNLENTGGLLFLIALAEGNGGGMDSIDPGFAALAKIAPNVASTTPSTVNLQQLFQQEEVWAGGLWDGRVHALRIAGMPLELVAPTEGLYSVRSYFNPVKNSKHPEAVTAFIEQAMSGELVREIAKFFRFGPTTDVQLPEDVANTILTYGERAKMIKPIDWKKVAENRASWFARFNREMR</sequence>
<reference evidence="1" key="1">
    <citation type="submission" date="2022-09" db="EMBL/GenBank/DDBJ databases">
        <title>Interaction between co-microsymbionts with complementary sets of symbiotic genes in legume-rhizobium systems.</title>
        <authorList>
            <person name="Safronova V."/>
            <person name="Sazanova A."/>
            <person name="Afonin A."/>
            <person name="Chirak E."/>
        </authorList>
    </citation>
    <scope>NUCLEOTIDE SEQUENCE</scope>
    <source>
        <strain evidence="1">A18/3m</strain>
    </source>
</reference>
<dbReference type="EMBL" id="CP104970">
    <property type="protein sequence ID" value="UXN57583.1"/>
    <property type="molecule type" value="Genomic_DNA"/>
</dbReference>
<organism evidence="1 2">
    <name type="scientific">Phyllobacterium zundukense</name>
    <dbReference type="NCBI Taxonomy" id="1867719"/>
    <lineage>
        <taxon>Bacteria</taxon>
        <taxon>Pseudomonadati</taxon>
        <taxon>Pseudomonadota</taxon>
        <taxon>Alphaproteobacteria</taxon>
        <taxon>Hyphomicrobiales</taxon>
        <taxon>Phyllobacteriaceae</taxon>
        <taxon>Phyllobacterium</taxon>
    </lineage>
</organism>
<geneLocation type="plasmid" evidence="1 2">
    <name>p_unnamed3</name>
</geneLocation>
<gene>
    <name evidence="1" type="ORF">N8E88_04490</name>
</gene>
<proteinExistence type="predicted"/>
<dbReference type="Proteomes" id="UP001061991">
    <property type="component" value="Plasmid p_unnamed3"/>
</dbReference>
<accession>A0ACD4CVJ5</accession>
<name>A0ACD4CVJ5_9HYPH</name>